<feature type="compositionally biased region" description="Low complexity" evidence="1">
    <location>
        <begin position="12"/>
        <end position="29"/>
    </location>
</feature>
<dbReference type="EMBL" id="JANQDX010000005">
    <property type="protein sequence ID" value="KAL0924251.1"/>
    <property type="molecule type" value="Genomic_DNA"/>
</dbReference>
<accession>A0ABD0VN83</accession>
<organism evidence="2 3">
    <name type="scientific">Dendrobium thyrsiflorum</name>
    <name type="common">Pinecone-like raceme dendrobium</name>
    <name type="synonym">Orchid</name>
    <dbReference type="NCBI Taxonomy" id="117978"/>
    <lineage>
        <taxon>Eukaryota</taxon>
        <taxon>Viridiplantae</taxon>
        <taxon>Streptophyta</taxon>
        <taxon>Embryophyta</taxon>
        <taxon>Tracheophyta</taxon>
        <taxon>Spermatophyta</taxon>
        <taxon>Magnoliopsida</taxon>
        <taxon>Liliopsida</taxon>
        <taxon>Asparagales</taxon>
        <taxon>Orchidaceae</taxon>
        <taxon>Epidendroideae</taxon>
        <taxon>Malaxideae</taxon>
        <taxon>Dendrobiinae</taxon>
        <taxon>Dendrobium</taxon>
    </lineage>
</organism>
<evidence type="ECO:0000256" key="1">
    <source>
        <dbReference type="SAM" id="MobiDB-lite"/>
    </source>
</evidence>
<sequence>MDLPCWRSSTGAPSSIATSRSSSSANATPTPWDILTVIANGEAVMSGLKQVMICGQLWSLGFRPCSLTRRETEENGDNLKAKSYLG</sequence>
<keyword evidence="3" id="KW-1185">Reference proteome</keyword>
<dbReference type="AlphaFoldDB" id="A0ABD0VN83"/>
<dbReference type="Proteomes" id="UP001552299">
    <property type="component" value="Unassembled WGS sequence"/>
</dbReference>
<evidence type="ECO:0000313" key="2">
    <source>
        <dbReference type="EMBL" id="KAL0924251.1"/>
    </source>
</evidence>
<feature type="region of interest" description="Disordered" evidence="1">
    <location>
        <begin position="1"/>
        <end position="29"/>
    </location>
</feature>
<comment type="caution">
    <text evidence="2">The sequence shown here is derived from an EMBL/GenBank/DDBJ whole genome shotgun (WGS) entry which is preliminary data.</text>
</comment>
<name>A0ABD0VN83_DENTH</name>
<gene>
    <name evidence="2" type="ORF">M5K25_005067</name>
</gene>
<protein>
    <submittedName>
        <fullName evidence="2">Uncharacterized protein</fullName>
    </submittedName>
</protein>
<evidence type="ECO:0000313" key="3">
    <source>
        <dbReference type="Proteomes" id="UP001552299"/>
    </source>
</evidence>
<reference evidence="2 3" key="1">
    <citation type="journal article" date="2024" name="Plant Biotechnol. J.">
        <title>Dendrobium thyrsiflorum genome and its molecular insights into genes involved in important horticultural traits.</title>
        <authorList>
            <person name="Chen B."/>
            <person name="Wang J.Y."/>
            <person name="Zheng P.J."/>
            <person name="Li K.L."/>
            <person name="Liang Y.M."/>
            <person name="Chen X.F."/>
            <person name="Zhang C."/>
            <person name="Zhao X."/>
            <person name="He X."/>
            <person name="Zhang G.Q."/>
            <person name="Liu Z.J."/>
            <person name="Xu Q."/>
        </authorList>
    </citation>
    <scope>NUCLEOTIDE SEQUENCE [LARGE SCALE GENOMIC DNA]</scope>
    <source>
        <strain evidence="2">GZMU011</strain>
    </source>
</reference>
<proteinExistence type="predicted"/>